<gene>
    <name evidence="1" type="ORF">ADK75_18270</name>
</gene>
<protein>
    <submittedName>
        <fullName evidence="1">Uncharacterized protein</fullName>
    </submittedName>
</protein>
<comment type="caution">
    <text evidence="1">The sequence shown here is derived from an EMBL/GenBank/DDBJ whole genome shotgun (WGS) entry which is preliminary data.</text>
</comment>
<dbReference type="RefSeq" id="WP_053172220.1">
    <property type="nucleotide sequence ID" value="NZ_LGUV01000233.1"/>
</dbReference>
<sequence length="221" mass="23493">MSAEGAAAPLARGRERLVFDGWIAAVGTESGTRVVVGHWPRSPFGPFSDVMLERADGHRILLAPTTRTAQYIAGVYHFDEVRTEPVAVHRRGPVWDVAAESLRLRFTVGRRGVLGLALRAVPRPLARRPGWAALVSGPARLLVGVRTRGSSRPGWRQWYAARDLQVITSAVASFAGTDLGALAPVVPPVRFGFASAPATPALVRVVSTVEGAAVPVAPDQG</sequence>
<accession>A0A0L8MIA1</accession>
<evidence type="ECO:0000313" key="1">
    <source>
        <dbReference type="EMBL" id="KOG50123.1"/>
    </source>
</evidence>
<name>A0A0L8MIA1_STRVG</name>
<dbReference type="AlphaFoldDB" id="A0A0L8MIA1"/>
<organism evidence="1 2">
    <name type="scientific">Streptomyces virginiae</name>
    <name type="common">Streptomyces cinnamonensis</name>
    <dbReference type="NCBI Taxonomy" id="1961"/>
    <lineage>
        <taxon>Bacteria</taxon>
        <taxon>Bacillati</taxon>
        <taxon>Actinomycetota</taxon>
        <taxon>Actinomycetes</taxon>
        <taxon>Kitasatosporales</taxon>
        <taxon>Streptomycetaceae</taxon>
        <taxon>Streptomyces</taxon>
    </lineage>
</organism>
<dbReference type="Proteomes" id="UP000037084">
    <property type="component" value="Unassembled WGS sequence"/>
</dbReference>
<reference evidence="2" key="1">
    <citation type="submission" date="2015-07" db="EMBL/GenBank/DDBJ databases">
        <authorList>
            <consortium name="Consortium for Microbial Forensics and Genomics (microFORGE)"/>
            <person name="Knight B.M."/>
            <person name="Roberts D.P."/>
            <person name="Lin D."/>
            <person name="Hari K."/>
            <person name="Fletcher J."/>
            <person name="Melcher U."/>
            <person name="Blagden T."/>
            <person name="Winegar R.A."/>
        </authorList>
    </citation>
    <scope>NUCLEOTIDE SEQUENCE [LARGE SCALE GENOMIC DNA]</scope>
    <source>
        <strain evidence="2">NRRL B-1447</strain>
    </source>
</reference>
<proteinExistence type="predicted"/>
<evidence type="ECO:0000313" key="2">
    <source>
        <dbReference type="Proteomes" id="UP000037084"/>
    </source>
</evidence>
<dbReference type="OrthoDB" id="3571220at2"/>
<dbReference type="PATRIC" id="fig|1961.12.peg.4159"/>
<dbReference type="EMBL" id="LGUV01000233">
    <property type="protein sequence ID" value="KOG50123.1"/>
    <property type="molecule type" value="Genomic_DNA"/>
</dbReference>